<gene>
    <name evidence="2" type="ORF">OKIOD_LOCUS7424</name>
</gene>
<sequence>MNGTRNCARPLKCRLCWRRFKYSACMNDHMRLDHKDTIMLLVQLRQAQRRAKEQLAFRQKVAEIIAASVEAKDAVKEPVRVSVIRQNPVDV</sequence>
<dbReference type="InterPro" id="IPR013087">
    <property type="entry name" value="Znf_C2H2_type"/>
</dbReference>
<keyword evidence="3" id="KW-1185">Reference proteome</keyword>
<protein>
    <submittedName>
        <fullName evidence="2">Oidioi.mRNA.OKI2018_I69.XSR.g15866.t1.cds</fullName>
    </submittedName>
</protein>
<feature type="domain" description="C2H2-type" evidence="1">
    <location>
        <begin position="13"/>
        <end position="34"/>
    </location>
</feature>
<organism evidence="2 3">
    <name type="scientific">Oikopleura dioica</name>
    <name type="common">Tunicate</name>
    <dbReference type="NCBI Taxonomy" id="34765"/>
    <lineage>
        <taxon>Eukaryota</taxon>
        <taxon>Metazoa</taxon>
        <taxon>Chordata</taxon>
        <taxon>Tunicata</taxon>
        <taxon>Appendicularia</taxon>
        <taxon>Copelata</taxon>
        <taxon>Oikopleuridae</taxon>
        <taxon>Oikopleura</taxon>
    </lineage>
</organism>
<dbReference type="EMBL" id="OU015569">
    <property type="protein sequence ID" value="CAG5098658.1"/>
    <property type="molecule type" value="Genomic_DNA"/>
</dbReference>
<evidence type="ECO:0000313" key="2">
    <source>
        <dbReference type="EMBL" id="CAG5098658.1"/>
    </source>
</evidence>
<evidence type="ECO:0000313" key="3">
    <source>
        <dbReference type="Proteomes" id="UP001158576"/>
    </source>
</evidence>
<reference evidence="2 3" key="1">
    <citation type="submission" date="2021-04" db="EMBL/GenBank/DDBJ databases">
        <authorList>
            <person name="Bliznina A."/>
        </authorList>
    </citation>
    <scope>NUCLEOTIDE SEQUENCE [LARGE SCALE GENOMIC DNA]</scope>
</reference>
<proteinExistence type="predicted"/>
<dbReference type="Proteomes" id="UP001158576">
    <property type="component" value="Chromosome XSR"/>
</dbReference>
<accession>A0ABN7SIF5</accession>
<name>A0ABN7SIF5_OIKDI</name>
<dbReference type="PROSITE" id="PS00028">
    <property type="entry name" value="ZINC_FINGER_C2H2_1"/>
    <property type="match status" value="1"/>
</dbReference>
<evidence type="ECO:0000259" key="1">
    <source>
        <dbReference type="PROSITE" id="PS00028"/>
    </source>
</evidence>